<evidence type="ECO:0000259" key="2">
    <source>
        <dbReference type="PROSITE" id="PS50969"/>
    </source>
</evidence>
<comment type="similarity">
    <text evidence="1">Belongs to the TIM50 family.</text>
</comment>
<dbReference type="Gene3D" id="3.40.50.1000">
    <property type="entry name" value="HAD superfamily/HAD-like"/>
    <property type="match status" value="1"/>
</dbReference>
<comment type="subcellular location">
    <subcellularLocation>
        <location evidence="1">Mitochondrion inner membrane</location>
        <topology evidence="1">Single-pass membrane protein</topology>
    </subcellularLocation>
</comment>
<dbReference type="Proteomes" id="UP001189429">
    <property type="component" value="Unassembled WGS sequence"/>
</dbReference>
<dbReference type="PANTHER" id="PTHR12210">
    <property type="entry name" value="DULLARD PROTEIN PHOSPHATASE"/>
    <property type="match status" value="1"/>
</dbReference>
<dbReference type="InterPro" id="IPR050365">
    <property type="entry name" value="TIM50"/>
</dbReference>
<name>A0ABN9QPQ5_9DINO</name>
<dbReference type="EMBL" id="CAUYUJ010003903">
    <property type="protein sequence ID" value="CAK0807339.1"/>
    <property type="molecule type" value="Genomic_DNA"/>
</dbReference>
<keyword evidence="1" id="KW-0809">Transit peptide</keyword>
<proteinExistence type="inferred from homology"/>
<dbReference type="InterPro" id="IPR004274">
    <property type="entry name" value="FCP1_dom"/>
</dbReference>
<gene>
    <name evidence="3" type="ORF">PCOR1329_LOCUS13244</name>
</gene>
<comment type="function">
    <text evidence="1">Essential component of the TIM23 complex, a complex that mediates the translocation of transit peptide-containing proteins across the mitochondrial inner membrane.</text>
</comment>
<reference evidence="3" key="1">
    <citation type="submission" date="2023-10" db="EMBL/GenBank/DDBJ databases">
        <authorList>
            <person name="Chen Y."/>
            <person name="Shah S."/>
            <person name="Dougan E. K."/>
            <person name="Thang M."/>
            <person name="Chan C."/>
        </authorList>
    </citation>
    <scope>NUCLEOTIDE SEQUENCE [LARGE SCALE GENOMIC DNA]</scope>
</reference>
<dbReference type="SMART" id="SM00577">
    <property type="entry name" value="CPDc"/>
    <property type="match status" value="1"/>
</dbReference>
<dbReference type="SUPFAM" id="SSF56784">
    <property type="entry name" value="HAD-like"/>
    <property type="match status" value="1"/>
</dbReference>
<feature type="domain" description="FCP1 homology" evidence="2">
    <location>
        <begin position="1"/>
        <end position="172"/>
    </location>
</feature>
<organism evidence="3 4">
    <name type="scientific">Prorocentrum cordatum</name>
    <dbReference type="NCBI Taxonomy" id="2364126"/>
    <lineage>
        <taxon>Eukaryota</taxon>
        <taxon>Sar</taxon>
        <taxon>Alveolata</taxon>
        <taxon>Dinophyceae</taxon>
        <taxon>Prorocentrales</taxon>
        <taxon>Prorocentraceae</taxon>
        <taxon>Prorocentrum</taxon>
    </lineage>
</organism>
<comment type="caution">
    <text evidence="3">The sequence shown here is derived from an EMBL/GenBank/DDBJ whole genome shotgun (WGS) entry which is preliminary data.</text>
</comment>
<evidence type="ECO:0000256" key="1">
    <source>
        <dbReference type="RuleBase" id="RU365079"/>
    </source>
</evidence>
<protein>
    <recommendedName>
        <fullName evidence="1">Mitochondrial import inner membrane translocase subunit TIM50</fullName>
    </recommendedName>
</protein>
<feature type="non-terminal residue" evidence="3">
    <location>
        <position position="1"/>
    </location>
</feature>
<evidence type="ECO:0000313" key="3">
    <source>
        <dbReference type="EMBL" id="CAK0807339.1"/>
    </source>
</evidence>
<dbReference type="Pfam" id="PF03031">
    <property type="entry name" value="NIF"/>
    <property type="match status" value="1"/>
</dbReference>
<keyword evidence="1" id="KW-0811">Translocation</keyword>
<comment type="subunit">
    <text evidence="1">Component of the TIM23 complex.</text>
</comment>
<keyword evidence="1" id="KW-0653">Protein transport</keyword>
<dbReference type="InterPro" id="IPR036412">
    <property type="entry name" value="HAD-like_sf"/>
</dbReference>
<sequence length="230" mass="25148">GIVLDIDGTLIDSRCRRELHAGLPEPLHVDSDGDCIFPRPHLEAFLDFCFERFDGVGIWTASSARWAATVVEHALGGRARPWAFVWSSSRCTGRYYHYGDELRLVQVKPLRKLWRRARHRQRGFCRRSTVIVEDTPLNCTMNRGNVVCVPAFNVEAGADDALWRAMQLLAEAVLPAADVRRALAAHQGEGWLRPGGAPPSSGDSSCAAGEPCGACAGTGLLLQGPCPLCR</sequence>
<keyword evidence="4" id="KW-1185">Reference proteome</keyword>
<accession>A0ABN9QPQ5</accession>
<keyword evidence="1" id="KW-0813">Transport</keyword>
<dbReference type="PROSITE" id="PS50969">
    <property type="entry name" value="FCP1"/>
    <property type="match status" value="1"/>
</dbReference>
<dbReference type="InterPro" id="IPR023214">
    <property type="entry name" value="HAD_sf"/>
</dbReference>
<keyword evidence="1" id="KW-0496">Mitochondrion</keyword>
<evidence type="ECO:0000313" key="4">
    <source>
        <dbReference type="Proteomes" id="UP001189429"/>
    </source>
</evidence>